<protein>
    <submittedName>
        <fullName evidence="1">Uncharacterized protein</fullName>
    </submittedName>
</protein>
<dbReference type="eggNOG" id="ENOG5031PWD">
    <property type="taxonomic scope" value="Bacteria"/>
</dbReference>
<reference evidence="1 2" key="1">
    <citation type="submission" date="2011-05" db="EMBL/GenBank/DDBJ databases">
        <title>Whole genome shotgun sequence of Gordonia alkanivorans NBRC 16433.</title>
        <authorList>
            <person name="Hosoyama A."/>
            <person name="Nakamura S."/>
            <person name="Takarada H."/>
            <person name="Tsuchikane K."/>
            <person name="Yamazaki S."/>
            <person name="Fujita N."/>
        </authorList>
    </citation>
    <scope>NUCLEOTIDE SEQUENCE [LARGE SCALE GENOMIC DNA]</scope>
    <source>
        <strain evidence="1 2">NBRC 16433</strain>
    </source>
</reference>
<gene>
    <name evidence="1" type="ORF">GOALK_087_00500</name>
</gene>
<proteinExistence type="predicted"/>
<dbReference type="EMBL" id="BACI01000087">
    <property type="protein sequence ID" value="GAA13652.1"/>
    <property type="molecule type" value="Genomic_DNA"/>
</dbReference>
<comment type="caution">
    <text evidence="1">The sequence shown here is derived from an EMBL/GenBank/DDBJ whole genome shotgun (WGS) entry which is preliminary data.</text>
</comment>
<accession>F9VYG3</accession>
<evidence type="ECO:0000313" key="2">
    <source>
        <dbReference type="Proteomes" id="UP000003558"/>
    </source>
</evidence>
<dbReference type="Proteomes" id="UP000003558">
    <property type="component" value="Unassembled WGS sequence"/>
</dbReference>
<name>F9VYG3_9ACTN</name>
<dbReference type="AlphaFoldDB" id="F9VYG3"/>
<sequence>MGSGAAGSYRGGMLPQRIRRLAAGFAVTALALVGAGCTPGDPVDRAPRTSTSTLPLAKVVTAGPSRDIEAVAIRFPLLADGNVDGWVAGTLGSAPGASERVPGPTTYWFDAVVDVGPDRVTAWADGYHAVPVSTPDSVAADLRDVIPAGDFVGGPHVDDAFSSGEWQATVYLSPSTGRVVVLGIDD</sequence>
<dbReference type="STRING" id="1027371.GOALK_087_00500"/>
<organism evidence="1 2">
    <name type="scientific">Gordonia alkanivorans NBRC 16433</name>
    <dbReference type="NCBI Taxonomy" id="1027371"/>
    <lineage>
        <taxon>Bacteria</taxon>
        <taxon>Bacillati</taxon>
        <taxon>Actinomycetota</taxon>
        <taxon>Actinomycetes</taxon>
        <taxon>Mycobacteriales</taxon>
        <taxon>Gordoniaceae</taxon>
        <taxon>Gordonia</taxon>
    </lineage>
</organism>
<evidence type="ECO:0000313" key="1">
    <source>
        <dbReference type="EMBL" id="GAA13652.1"/>
    </source>
</evidence>